<sequence length="77" mass="8761">MKGIKDFLIMYFLCVIVLLIAATVLSGVKGGFWSLLLFGAFLVTLLFYAAFRLLCRIDELERRLDQLTGVREDGEKE</sequence>
<dbReference type="AlphaFoldDB" id="A0A923RVY4"/>
<dbReference type="EMBL" id="JACOPL010000007">
    <property type="protein sequence ID" value="MBC5725502.1"/>
    <property type="molecule type" value="Genomic_DNA"/>
</dbReference>
<dbReference type="RefSeq" id="WP_054327516.1">
    <property type="nucleotide sequence ID" value="NZ_JACOPL010000007.1"/>
</dbReference>
<gene>
    <name evidence="2" type="ORF">H8S45_08540</name>
</gene>
<proteinExistence type="predicted"/>
<feature type="transmembrane region" description="Helical" evidence="1">
    <location>
        <begin position="32"/>
        <end position="54"/>
    </location>
</feature>
<keyword evidence="1" id="KW-1133">Transmembrane helix</keyword>
<evidence type="ECO:0000313" key="2">
    <source>
        <dbReference type="EMBL" id="MBC5725502.1"/>
    </source>
</evidence>
<dbReference type="Proteomes" id="UP000606499">
    <property type="component" value="Unassembled WGS sequence"/>
</dbReference>
<keyword evidence="1" id="KW-0472">Membrane</keyword>
<keyword evidence="3" id="KW-1185">Reference proteome</keyword>
<feature type="transmembrane region" description="Helical" evidence="1">
    <location>
        <begin position="7"/>
        <end position="26"/>
    </location>
</feature>
<name>A0A923RVY4_9FIRM</name>
<accession>A0A923RVY4</accession>
<evidence type="ECO:0000313" key="3">
    <source>
        <dbReference type="Proteomes" id="UP000606499"/>
    </source>
</evidence>
<evidence type="ECO:0000256" key="1">
    <source>
        <dbReference type="SAM" id="Phobius"/>
    </source>
</evidence>
<reference evidence="2" key="1">
    <citation type="submission" date="2020-08" db="EMBL/GenBank/DDBJ databases">
        <title>Genome public.</title>
        <authorList>
            <person name="Liu C."/>
            <person name="Sun Q."/>
        </authorList>
    </citation>
    <scope>NUCLEOTIDE SEQUENCE</scope>
    <source>
        <strain evidence="2">NSJ-28</strain>
    </source>
</reference>
<comment type="caution">
    <text evidence="2">The sequence shown here is derived from an EMBL/GenBank/DDBJ whole genome shotgun (WGS) entry which is preliminary data.</text>
</comment>
<organism evidence="2 3">
    <name type="scientific">Agathobaculum faecis</name>
    <dbReference type="NCBI Taxonomy" id="2763013"/>
    <lineage>
        <taxon>Bacteria</taxon>
        <taxon>Bacillati</taxon>
        <taxon>Bacillota</taxon>
        <taxon>Clostridia</taxon>
        <taxon>Eubacteriales</taxon>
        <taxon>Butyricicoccaceae</taxon>
        <taxon>Agathobaculum</taxon>
    </lineage>
</organism>
<keyword evidence="1" id="KW-0812">Transmembrane</keyword>
<protein>
    <submittedName>
        <fullName evidence="2">Uncharacterized protein</fullName>
    </submittedName>
</protein>